<dbReference type="GO" id="GO:0006508">
    <property type="term" value="P:proteolysis"/>
    <property type="evidence" value="ECO:0007669"/>
    <property type="project" value="UniProtKB-KW"/>
</dbReference>
<accession>A0A4R9C2R6</accession>
<dbReference type="RefSeq" id="WP_134768815.1">
    <property type="nucleotide sequence ID" value="NZ_CP119762.1"/>
</dbReference>
<comment type="cofactor">
    <cofactor evidence="6">
        <name>Zn(2+)</name>
        <dbReference type="ChEBI" id="CHEBI:29105"/>
    </cofactor>
    <text evidence="6">Binds 1 zinc ion.</text>
</comment>
<protein>
    <submittedName>
        <fullName evidence="8">M3 family oligoendopeptidase</fullName>
    </submittedName>
</protein>
<evidence type="ECO:0000313" key="9">
    <source>
        <dbReference type="Proteomes" id="UP000297454"/>
    </source>
</evidence>
<dbReference type="Gene3D" id="1.10.1370.30">
    <property type="match status" value="1"/>
</dbReference>
<dbReference type="EMBL" id="SCFR01000003">
    <property type="protein sequence ID" value="TFF67346.1"/>
    <property type="molecule type" value="Genomic_DNA"/>
</dbReference>
<reference evidence="8 9" key="1">
    <citation type="submission" date="2019-01" db="EMBL/GenBank/DDBJ databases">
        <title>Draft Genome Sequences of Helcococcus ovis Strains Isolated from the Uterus and Vagina of Dairy Cows with Metritis.</title>
        <authorList>
            <person name="Cunha F."/>
            <person name="Jeon S.J."/>
            <person name="Kutzer P."/>
            <person name="Galvao K.N."/>
        </authorList>
    </citation>
    <scope>NUCLEOTIDE SEQUENCE [LARGE SCALE GENOMIC DNA]</scope>
    <source>
        <strain evidence="8 9">KG-37</strain>
    </source>
</reference>
<dbReference type="InterPro" id="IPR011976">
    <property type="entry name" value="Pept_M3B_oligopep-rel"/>
</dbReference>
<keyword evidence="5 6" id="KW-0482">Metalloprotease</keyword>
<sequence>MKFKDIKYTRPDFEKVLSDLDKYMEEAKNSKTSEEYFDALKNIEDISCQFSQDYTIAYVRNSIDTRDEFYEKEVEAFNEVLPRFSQLDNKLKNIRLDSPFRNEYEERFGKNITKKDQLQKDIFKPEIMEDKVKESKLSVEYQKLMGTAEIEFDGKKLNLSKMVPYKQSEDREVRKAASEATSKWFDERKDQFDNIYDQLVKIRHEIATKLGFKSYLDVAYREFGRTDWNREDAKNYREQILKYIVPLTRKFYEEQKERIGVDQLKYYDLGLEFLSGNPTPKGDEEKLVKEAQKMYKELSSETDEFFSAMIDNEMMHLSSTDGKAPGGYMTSLDVIGLPFIFANFNGTAHDVDVLTHEAGHAFQGYVTRNVHPVENRGACMEIMETHSMSMEFFTHPWMEAFFGEDTEKYYYNHVVGALKFLPYGASIDEFQEWVYDNPTVTPEERNAKFREIEKKYSPHIDYADNHYMESGRRWQAQMHVYQSPFYYLDYTIAQINAFQFFVLDMENHEEAWSKYLELCKLGGSLGTKEIIKHVGLKNPFKAETFEYIVPKLEAYLESLDNNKIK</sequence>
<dbReference type="SUPFAM" id="SSF55486">
    <property type="entry name" value="Metalloproteases ('zincins'), catalytic domain"/>
    <property type="match status" value="1"/>
</dbReference>
<evidence type="ECO:0000256" key="6">
    <source>
        <dbReference type="RuleBase" id="RU003435"/>
    </source>
</evidence>
<evidence type="ECO:0000256" key="1">
    <source>
        <dbReference type="ARBA" id="ARBA00022670"/>
    </source>
</evidence>
<dbReference type="GO" id="GO:0046872">
    <property type="term" value="F:metal ion binding"/>
    <property type="evidence" value="ECO:0007669"/>
    <property type="project" value="UniProtKB-UniRule"/>
</dbReference>
<organism evidence="8 9">
    <name type="scientific">Helcococcus ovis</name>
    <dbReference type="NCBI Taxonomy" id="72026"/>
    <lineage>
        <taxon>Bacteria</taxon>
        <taxon>Bacillati</taxon>
        <taxon>Bacillota</taxon>
        <taxon>Tissierellia</taxon>
        <taxon>Tissierellales</taxon>
        <taxon>Peptoniphilaceae</taxon>
        <taxon>Helcococcus</taxon>
    </lineage>
</organism>
<keyword evidence="4 6" id="KW-0862">Zinc</keyword>
<dbReference type="CDD" id="cd09606">
    <property type="entry name" value="M3B_PepF"/>
    <property type="match status" value="1"/>
</dbReference>
<keyword evidence="2 6" id="KW-0479">Metal-binding</keyword>
<dbReference type="InterPro" id="IPR001567">
    <property type="entry name" value="Pept_M3A_M3B_dom"/>
</dbReference>
<keyword evidence="1 6" id="KW-0645">Protease</keyword>
<dbReference type="GO" id="GO:0004222">
    <property type="term" value="F:metalloendopeptidase activity"/>
    <property type="evidence" value="ECO:0007669"/>
    <property type="project" value="InterPro"/>
</dbReference>
<keyword evidence="9" id="KW-1185">Reference proteome</keyword>
<dbReference type="Pfam" id="PF01432">
    <property type="entry name" value="Peptidase_M3"/>
    <property type="match status" value="1"/>
</dbReference>
<comment type="similarity">
    <text evidence="6">Belongs to the peptidase M3 family.</text>
</comment>
<evidence type="ECO:0000256" key="2">
    <source>
        <dbReference type="ARBA" id="ARBA00022723"/>
    </source>
</evidence>
<evidence type="ECO:0000313" key="8">
    <source>
        <dbReference type="EMBL" id="TFF67346.1"/>
    </source>
</evidence>
<evidence type="ECO:0000256" key="4">
    <source>
        <dbReference type="ARBA" id="ARBA00022833"/>
    </source>
</evidence>
<evidence type="ECO:0000256" key="5">
    <source>
        <dbReference type="ARBA" id="ARBA00023049"/>
    </source>
</evidence>
<gene>
    <name evidence="8" type="ORF">EQF91_01605</name>
</gene>
<dbReference type="Proteomes" id="UP000297454">
    <property type="component" value="Unassembled WGS sequence"/>
</dbReference>
<comment type="caution">
    <text evidence="8">The sequence shown here is derived from an EMBL/GenBank/DDBJ whole genome shotgun (WGS) entry which is preliminary data.</text>
</comment>
<evidence type="ECO:0000259" key="7">
    <source>
        <dbReference type="Pfam" id="PF01432"/>
    </source>
</evidence>
<evidence type="ECO:0000256" key="3">
    <source>
        <dbReference type="ARBA" id="ARBA00022801"/>
    </source>
</evidence>
<keyword evidence="3 6" id="KW-0378">Hydrolase</keyword>
<proteinExistence type="inferred from homology"/>
<dbReference type="NCBIfam" id="TIGR02289">
    <property type="entry name" value="M3_not_pepF"/>
    <property type="match status" value="1"/>
</dbReference>
<dbReference type="AlphaFoldDB" id="A0A4R9C2R6"/>
<name>A0A4R9C2R6_9FIRM</name>
<feature type="domain" description="Peptidase M3A/M3B catalytic" evidence="7">
    <location>
        <begin position="165"/>
        <end position="543"/>
    </location>
</feature>